<feature type="region of interest" description="Disordered" evidence="1">
    <location>
        <begin position="118"/>
        <end position="150"/>
    </location>
</feature>
<evidence type="ECO:0000313" key="5">
    <source>
        <dbReference type="Proteomes" id="UP000673394"/>
    </source>
</evidence>
<evidence type="ECO:0000256" key="2">
    <source>
        <dbReference type="SAM" id="Phobius"/>
    </source>
</evidence>
<evidence type="ECO:0000259" key="3">
    <source>
        <dbReference type="Pfam" id="PF17158"/>
    </source>
</evidence>
<feature type="domain" description="Membrane-associated sensor" evidence="3">
    <location>
        <begin position="54"/>
        <end position="117"/>
    </location>
</feature>
<dbReference type="Pfam" id="PF17158">
    <property type="entry name" value="MASE4"/>
    <property type="match status" value="1"/>
</dbReference>
<name>A0ABS5CGM8_9BACL</name>
<dbReference type="Proteomes" id="UP000673394">
    <property type="component" value="Unassembled WGS sequence"/>
</dbReference>
<feature type="transmembrane region" description="Helical" evidence="2">
    <location>
        <begin position="86"/>
        <end position="105"/>
    </location>
</feature>
<organism evidence="4 5">
    <name type="scientific">Paenibacillus lignilyticus</name>
    <dbReference type="NCBI Taxonomy" id="1172615"/>
    <lineage>
        <taxon>Bacteria</taxon>
        <taxon>Bacillati</taxon>
        <taxon>Bacillota</taxon>
        <taxon>Bacilli</taxon>
        <taxon>Bacillales</taxon>
        <taxon>Paenibacillaceae</taxon>
        <taxon>Paenibacillus</taxon>
    </lineage>
</organism>
<dbReference type="EMBL" id="JAGKSP010000008">
    <property type="protein sequence ID" value="MBP3964989.1"/>
    <property type="molecule type" value="Genomic_DNA"/>
</dbReference>
<feature type="compositionally biased region" description="Polar residues" evidence="1">
    <location>
        <begin position="118"/>
        <end position="130"/>
    </location>
</feature>
<protein>
    <recommendedName>
        <fullName evidence="3">Membrane-associated sensor domain-containing protein</fullName>
    </recommendedName>
</protein>
<gene>
    <name evidence="4" type="ORF">I8J30_19880</name>
</gene>
<keyword evidence="2" id="KW-1133">Transmembrane helix</keyword>
<keyword evidence="2" id="KW-0812">Transmembrane</keyword>
<sequence length="150" mass="16125">MKKTALSGTLAYTLFTLESNPSQRRFAFIIGAIIALASLASLPFAHIRVPNNNAFLSAICSSVICFEFSTVFVLYSQFKVSRSPSILILAGGYFYSACMTILYLFSFPGILPPNGGSSNVRGQKASSVSTPHPPQAAQAAPRSRLQQNGR</sequence>
<proteinExistence type="predicted"/>
<reference evidence="4 5" key="1">
    <citation type="submission" date="2021-04" db="EMBL/GenBank/DDBJ databases">
        <title>Paenibacillus sp. DLE-14 whole genome sequence.</title>
        <authorList>
            <person name="Ham Y.J."/>
        </authorList>
    </citation>
    <scope>NUCLEOTIDE SEQUENCE [LARGE SCALE GENOMIC DNA]</scope>
    <source>
        <strain evidence="4 5">DLE-14</strain>
    </source>
</reference>
<dbReference type="InterPro" id="IPR033424">
    <property type="entry name" value="MASE4"/>
</dbReference>
<accession>A0ABS5CGM8</accession>
<dbReference type="RefSeq" id="WP_210661054.1">
    <property type="nucleotide sequence ID" value="NZ_JAGKSP010000008.1"/>
</dbReference>
<keyword evidence="5" id="KW-1185">Reference proteome</keyword>
<evidence type="ECO:0000256" key="1">
    <source>
        <dbReference type="SAM" id="MobiDB-lite"/>
    </source>
</evidence>
<comment type="caution">
    <text evidence="4">The sequence shown here is derived from an EMBL/GenBank/DDBJ whole genome shotgun (WGS) entry which is preliminary data.</text>
</comment>
<feature type="transmembrane region" description="Helical" evidence="2">
    <location>
        <begin position="53"/>
        <end position="74"/>
    </location>
</feature>
<keyword evidence="2" id="KW-0472">Membrane</keyword>
<feature type="transmembrane region" description="Helical" evidence="2">
    <location>
        <begin position="26"/>
        <end position="47"/>
    </location>
</feature>
<evidence type="ECO:0000313" key="4">
    <source>
        <dbReference type="EMBL" id="MBP3964989.1"/>
    </source>
</evidence>